<dbReference type="InterPro" id="IPR017871">
    <property type="entry name" value="ABC_transporter-like_CS"/>
</dbReference>
<evidence type="ECO:0000256" key="1">
    <source>
        <dbReference type="ARBA" id="ARBA00022448"/>
    </source>
</evidence>
<evidence type="ECO:0000259" key="5">
    <source>
        <dbReference type="PROSITE" id="PS50893"/>
    </source>
</evidence>
<keyword evidence="1" id="KW-0813">Transport</keyword>
<dbReference type="PANTHER" id="PTHR43423:SF1">
    <property type="entry name" value="ABC TRANSPORTER I FAMILY MEMBER 17"/>
    <property type="match status" value="1"/>
</dbReference>
<reference evidence="6 7" key="1">
    <citation type="submission" date="2019-11" db="EMBL/GenBank/DDBJ databases">
        <title>Comparative genomics of hydrocarbon-degrading Desulfosarcina strains.</title>
        <authorList>
            <person name="Watanabe M."/>
            <person name="Kojima H."/>
            <person name="Fukui M."/>
        </authorList>
    </citation>
    <scope>NUCLEOTIDE SEQUENCE [LARGE SCALE GENOMIC DNA]</scope>
    <source>
        <strain evidence="6 7">28bB2T</strain>
    </source>
</reference>
<dbReference type="AlphaFoldDB" id="A0A5K7ZV68"/>
<proteinExistence type="predicted"/>
<dbReference type="PROSITE" id="PS00211">
    <property type="entry name" value="ABC_TRANSPORTER_1"/>
    <property type="match status" value="1"/>
</dbReference>
<feature type="domain" description="ABC transporter" evidence="5">
    <location>
        <begin position="9"/>
        <end position="235"/>
    </location>
</feature>
<dbReference type="SUPFAM" id="SSF52540">
    <property type="entry name" value="P-loop containing nucleoside triphosphate hydrolases"/>
    <property type="match status" value="1"/>
</dbReference>
<keyword evidence="2" id="KW-0592">Phosphate transport</keyword>
<dbReference type="InterPro" id="IPR005670">
    <property type="entry name" value="PstB-like"/>
</dbReference>
<protein>
    <submittedName>
        <fullName evidence="6">Phosphate import ATP-binding protein PstB</fullName>
    </submittedName>
</protein>
<dbReference type="GO" id="GO:0035435">
    <property type="term" value="P:phosphate ion transmembrane transport"/>
    <property type="evidence" value="ECO:0007669"/>
    <property type="project" value="InterPro"/>
</dbReference>
<evidence type="ECO:0000313" key="7">
    <source>
        <dbReference type="Proteomes" id="UP000425960"/>
    </source>
</evidence>
<organism evidence="6 7">
    <name type="scientific">Desulfosarcina ovata subsp. sediminis</name>
    <dbReference type="NCBI Taxonomy" id="885957"/>
    <lineage>
        <taxon>Bacteria</taxon>
        <taxon>Pseudomonadati</taxon>
        <taxon>Thermodesulfobacteriota</taxon>
        <taxon>Desulfobacteria</taxon>
        <taxon>Desulfobacterales</taxon>
        <taxon>Desulfosarcinaceae</taxon>
        <taxon>Desulfosarcina</taxon>
    </lineage>
</organism>
<dbReference type="GO" id="GO:0005315">
    <property type="term" value="F:phosphate transmembrane transporter activity"/>
    <property type="evidence" value="ECO:0007669"/>
    <property type="project" value="InterPro"/>
</dbReference>
<dbReference type="InterPro" id="IPR003593">
    <property type="entry name" value="AAA+_ATPase"/>
</dbReference>
<dbReference type="Proteomes" id="UP000425960">
    <property type="component" value="Chromosome"/>
</dbReference>
<dbReference type="InterPro" id="IPR003439">
    <property type="entry name" value="ABC_transporter-like_ATP-bd"/>
</dbReference>
<dbReference type="EMBL" id="AP021876">
    <property type="protein sequence ID" value="BBO84145.1"/>
    <property type="molecule type" value="Genomic_DNA"/>
</dbReference>
<dbReference type="GO" id="GO:0016887">
    <property type="term" value="F:ATP hydrolysis activity"/>
    <property type="evidence" value="ECO:0007669"/>
    <property type="project" value="InterPro"/>
</dbReference>
<dbReference type="GO" id="GO:0016020">
    <property type="term" value="C:membrane"/>
    <property type="evidence" value="ECO:0007669"/>
    <property type="project" value="InterPro"/>
</dbReference>
<dbReference type="CDD" id="cd03260">
    <property type="entry name" value="ABC_PstB_phosphate_transporter"/>
    <property type="match status" value="1"/>
</dbReference>
<dbReference type="Gene3D" id="3.40.50.300">
    <property type="entry name" value="P-loop containing nucleotide triphosphate hydrolases"/>
    <property type="match status" value="1"/>
</dbReference>
<dbReference type="GO" id="GO:0005524">
    <property type="term" value="F:ATP binding"/>
    <property type="evidence" value="ECO:0007669"/>
    <property type="project" value="UniProtKB-KW"/>
</dbReference>
<keyword evidence="4 6" id="KW-0067">ATP-binding</keyword>
<sequence length="235" mass="26238">MQVAEKVKIKVRQLSFAYGDHTVLKDLTFDVQANTVTAVVGPSGQGKSTLLTVFNRLWEDIPHARMAGTVRIRLSGNERDIYHRACSLTNLRRQVGMVFQTPNPLPMSIYKNVAFPLKLVGGSTRSQTRDAVKRTLRQAFLWDEVKDRLKDDARALSGGQQQRLCMARALVLNPEVLLLDEPTSSLDPAATETIEQLILSLKTACTIVMVSHDMAQVERVADQWIALREGRIVAD</sequence>
<dbReference type="SMART" id="SM00382">
    <property type="entry name" value="AAA"/>
    <property type="match status" value="1"/>
</dbReference>
<evidence type="ECO:0000313" key="6">
    <source>
        <dbReference type="EMBL" id="BBO84145.1"/>
    </source>
</evidence>
<dbReference type="RefSeq" id="WP_155324162.1">
    <property type="nucleotide sequence ID" value="NZ_AP021876.1"/>
</dbReference>
<name>A0A5K7ZV68_9BACT</name>
<evidence type="ECO:0000256" key="3">
    <source>
        <dbReference type="ARBA" id="ARBA00022741"/>
    </source>
</evidence>
<dbReference type="Pfam" id="PF00005">
    <property type="entry name" value="ABC_tran"/>
    <property type="match status" value="1"/>
</dbReference>
<evidence type="ECO:0000256" key="2">
    <source>
        <dbReference type="ARBA" id="ARBA00022592"/>
    </source>
</evidence>
<accession>A0A5K7ZV68</accession>
<keyword evidence="3" id="KW-0547">Nucleotide-binding</keyword>
<dbReference type="PANTHER" id="PTHR43423">
    <property type="entry name" value="ABC TRANSPORTER I FAMILY MEMBER 17"/>
    <property type="match status" value="1"/>
</dbReference>
<gene>
    <name evidence="6" type="primary">pstB_3</name>
    <name evidence="6" type="ORF">DSCO28_47110</name>
</gene>
<dbReference type="PROSITE" id="PS50893">
    <property type="entry name" value="ABC_TRANSPORTER_2"/>
    <property type="match status" value="1"/>
</dbReference>
<dbReference type="KEGG" id="dov:DSCO28_47110"/>
<evidence type="ECO:0000256" key="4">
    <source>
        <dbReference type="ARBA" id="ARBA00022840"/>
    </source>
</evidence>
<dbReference type="InterPro" id="IPR027417">
    <property type="entry name" value="P-loop_NTPase"/>
</dbReference>